<dbReference type="OrthoDB" id="9811743at2"/>
<dbReference type="Gene3D" id="3.40.50.720">
    <property type="entry name" value="NAD(P)-binding Rossmann-like Domain"/>
    <property type="match status" value="1"/>
</dbReference>
<comment type="caution">
    <text evidence="13">The sequence shown here is derived from an EMBL/GenBank/DDBJ whole genome shotgun (WGS) entry which is preliminary data.</text>
</comment>
<evidence type="ECO:0000256" key="10">
    <source>
        <dbReference type="ARBA" id="ARBA00023277"/>
    </source>
</evidence>
<keyword evidence="10 11" id="KW-0119">Carbohydrate metabolism</keyword>
<dbReference type="Pfam" id="PF01370">
    <property type="entry name" value="Epimerase"/>
    <property type="match status" value="1"/>
</dbReference>
<name>A0A4R2T5N7_9FIRM</name>
<dbReference type="InterPro" id="IPR001509">
    <property type="entry name" value="Epimerase_deHydtase"/>
</dbReference>
<keyword evidence="14" id="KW-1185">Reference proteome</keyword>
<sequence>MPILITGGAGYIGSHTVKYFQKQNEEIIVVDNMQSGHEASIDVDHLYKIDIRDKDQLDKVFKRHNIEAVIHFAANSLVGESMEKPYEYYHNNVYGMLCLLDVMKENNVNKIVFSSTAATYGEPKNIPIIESDETSPTNTYGETKLAMEKMMKWFDQAYGTKYVSLRYFNAAGAYETGEIGEDHHPETHLIPLILQVPLGKRDKIYMFGNDYPTEDGTCVRDYIHVMDLASAHYKALEYLREGNHSDIFNLGNGNGYSVRQVIETTRKVTGHPIPAEVKERRAGDPATLIASSEKAKSVLGWKPEFDSLEKIIEDAWRWHKSNPDGYEK</sequence>
<comment type="catalytic activity">
    <reaction evidence="1 11">
        <text>UDP-alpha-D-glucose = UDP-alpha-D-galactose</text>
        <dbReference type="Rhea" id="RHEA:22168"/>
        <dbReference type="ChEBI" id="CHEBI:58885"/>
        <dbReference type="ChEBI" id="CHEBI:66914"/>
        <dbReference type="EC" id="5.1.3.2"/>
    </reaction>
</comment>
<dbReference type="SUPFAM" id="SSF51735">
    <property type="entry name" value="NAD(P)-binding Rossmann-fold domains"/>
    <property type="match status" value="1"/>
</dbReference>
<dbReference type="RefSeq" id="WP_132849367.1">
    <property type="nucleotide sequence ID" value="NZ_CP058648.1"/>
</dbReference>
<evidence type="ECO:0000256" key="6">
    <source>
        <dbReference type="ARBA" id="ARBA00018569"/>
    </source>
</evidence>
<reference evidence="13 14" key="1">
    <citation type="submission" date="2019-03" db="EMBL/GenBank/DDBJ databases">
        <title>Genomic Encyclopedia of Type Strains, Phase IV (KMG-IV): sequencing the most valuable type-strain genomes for metagenomic binning, comparative biology and taxonomic classification.</title>
        <authorList>
            <person name="Goeker M."/>
        </authorList>
    </citation>
    <scope>NUCLEOTIDE SEQUENCE [LARGE SCALE GENOMIC DNA]</scope>
    <source>
        <strain evidence="13 14">DSM 100013</strain>
    </source>
</reference>
<dbReference type="AlphaFoldDB" id="A0A4R2T5N7"/>
<feature type="domain" description="NAD-dependent epimerase/dehydratase" evidence="12">
    <location>
        <begin position="3"/>
        <end position="251"/>
    </location>
</feature>
<dbReference type="CDD" id="cd05247">
    <property type="entry name" value="UDP_G4E_1_SDR_e"/>
    <property type="match status" value="1"/>
</dbReference>
<evidence type="ECO:0000256" key="1">
    <source>
        <dbReference type="ARBA" id="ARBA00000083"/>
    </source>
</evidence>
<evidence type="ECO:0000256" key="4">
    <source>
        <dbReference type="ARBA" id="ARBA00007637"/>
    </source>
</evidence>
<dbReference type="EMBL" id="SLYC01000041">
    <property type="protein sequence ID" value="TCP98399.1"/>
    <property type="molecule type" value="Genomic_DNA"/>
</dbReference>
<evidence type="ECO:0000256" key="11">
    <source>
        <dbReference type="RuleBase" id="RU366046"/>
    </source>
</evidence>
<keyword evidence="8" id="KW-0299">Galactose metabolism</keyword>
<comment type="cofactor">
    <cofactor evidence="2 11">
        <name>NAD(+)</name>
        <dbReference type="ChEBI" id="CHEBI:57540"/>
    </cofactor>
</comment>
<evidence type="ECO:0000256" key="5">
    <source>
        <dbReference type="ARBA" id="ARBA00013189"/>
    </source>
</evidence>
<dbReference type="NCBIfam" id="TIGR01179">
    <property type="entry name" value="galE"/>
    <property type="match status" value="1"/>
</dbReference>
<dbReference type="InterPro" id="IPR005886">
    <property type="entry name" value="UDP_G4E"/>
</dbReference>
<evidence type="ECO:0000256" key="7">
    <source>
        <dbReference type="ARBA" id="ARBA00023027"/>
    </source>
</evidence>
<organism evidence="13 14">
    <name type="scientific">Serpentinicella alkaliphila</name>
    <dbReference type="NCBI Taxonomy" id="1734049"/>
    <lineage>
        <taxon>Bacteria</taxon>
        <taxon>Bacillati</taxon>
        <taxon>Bacillota</taxon>
        <taxon>Clostridia</taxon>
        <taxon>Peptostreptococcales</taxon>
        <taxon>Natronincolaceae</taxon>
        <taxon>Serpentinicella</taxon>
    </lineage>
</organism>
<dbReference type="PANTHER" id="PTHR43725:SF53">
    <property type="entry name" value="UDP-ARABINOSE 4-EPIMERASE 1"/>
    <property type="match status" value="1"/>
</dbReference>
<dbReference type="GO" id="GO:0003978">
    <property type="term" value="F:UDP-glucose 4-epimerase activity"/>
    <property type="evidence" value="ECO:0007669"/>
    <property type="project" value="UniProtKB-UniRule"/>
</dbReference>
<accession>A0A4R2T5N7</accession>
<protein>
    <recommendedName>
        <fullName evidence="6 11">UDP-glucose 4-epimerase</fullName>
        <ecNumber evidence="5 11">5.1.3.2</ecNumber>
    </recommendedName>
</protein>
<evidence type="ECO:0000313" key="13">
    <source>
        <dbReference type="EMBL" id="TCP98399.1"/>
    </source>
</evidence>
<comment type="similarity">
    <text evidence="4 11">Belongs to the NAD(P)-dependent epimerase/dehydratase family.</text>
</comment>
<comment type="pathway">
    <text evidence="3 11">Carbohydrate metabolism; galactose metabolism.</text>
</comment>
<keyword evidence="9 11" id="KW-0413">Isomerase</keyword>
<dbReference type="Gene3D" id="3.90.25.10">
    <property type="entry name" value="UDP-galactose 4-epimerase, domain 1"/>
    <property type="match status" value="1"/>
</dbReference>
<comment type="subunit">
    <text evidence="11">Homodimer.</text>
</comment>
<dbReference type="PANTHER" id="PTHR43725">
    <property type="entry name" value="UDP-GLUCOSE 4-EPIMERASE"/>
    <property type="match status" value="1"/>
</dbReference>
<evidence type="ECO:0000256" key="8">
    <source>
        <dbReference type="ARBA" id="ARBA00023144"/>
    </source>
</evidence>
<gene>
    <name evidence="13" type="ORF">EDD79_10413</name>
</gene>
<dbReference type="InterPro" id="IPR036291">
    <property type="entry name" value="NAD(P)-bd_dom_sf"/>
</dbReference>
<dbReference type="GO" id="GO:0033499">
    <property type="term" value="P:galactose catabolic process via UDP-galactose, Leloir pathway"/>
    <property type="evidence" value="ECO:0007669"/>
    <property type="project" value="TreeGrafter"/>
</dbReference>
<evidence type="ECO:0000256" key="2">
    <source>
        <dbReference type="ARBA" id="ARBA00001911"/>
    </source>
</evidence>
<evidence type="ECO:0000256" key="9">
    <source>
        <dbReference type="ARBA" id="ARBA00023235"/>
    </source>
</evidence>
<evidence type="ECO:0000259" key="12">
    <source>
        <dbReference type="Pfam" id="PF01370"/>
    </source>
</evidence>
<evidence type="ECO:0000313" key="14">
    <source>
        <dbReference type="Proteomes" id="UP000295504"/>
    </source>
</evidence>
<dbReference type="EC" id="5.1.3.2" evidence="5 11"/>
<keyword evidence="7 11" id="KW-0520">NAD</keyword>
<dbReference type="UniPathway" id="UPA00214"/>
<proteinExistence type="inferred from homology"/>
<dbReference type="Proteomes" id="UP000295504">
    <property type="component" value="Unassembled WGS sequence"/>
</dbReference>
<evidence type="ECO:0000256" key="3">
    <source>
        <dbReference type="ARBA" id="ARBA00004947"/>
    </source>
</evidence>